<feature type="transmembrane region" description="Helical" evidence="2">
    <location>
        <begin position="122"/>
        <end position="140"/>
    </location>
</feature>
<organism evidence="4 5">
    <name type="scientific">Egibacter rhizosphaerae</name>
    <dbReference type="NCBI Taxonomy" id="1670831"/>
    <lineage>
        <taxon>Bacteria</taxon>
        <taxon>Bacillati</taxon>
        <taxon>Actinomycetota</taxon>
        <taxon>Nitriliruptoria</taxon>
        <taxon>Egibacterales</taxon>
        <taxon>Egibacteraceae</taxon>
        <taxon>Egibacter</taxon>
    </lineage>
</organism>
<keyword evidence="2" id="KW-0812">Transmembrane</keyword>
<evidence type="ECO:0000313" key="4">
    <source>
        <dbReference type="EMBL" id="QBI20175.1"/>
    </source>
</evidence>
<proteinExistence type="predicted"/>
<evidence type="ECO:0000259" key="3">
    <source>
        <dbReference type="Pfam" id="PF22570"/>
    </source>
</evidence>
<name>A0A411YFY1_9ACTN</name>
<feature type="compositionally biased region" description="Basic and acidic residues" evidence="1">
    <location>
        <begin position="1"/>
        <end position="15"/>
    </location>
</feature>
<accession>A0A411YFY1</accession>
<feature type="domain" description="LiaF transmembrane" evidence="3">
    <location>
        <begin position="46"/>
        <end position="139"/>
    </location>
</feature>
<feature type="transmembrane region" description="Helical" evidence="2">
    <location>
        <begin position="69"/>
        <end position="90"/>
    </location>
</feature>
<dbReference type="InterPro" id="IPR054331">
    <property type="entry name" value="LiaF_TM"/>
</dbReference>
<keyword evidence="2" id="KW-1133">Transmembrane helix</keyword>
<dbReference type="Pfam" id="PF22570">
    <property type="entry name" value="LiaF-TM"/>
    <property type="match status" value="1"/>
</dbReference>
<evidence type="ECO:0000256" key="1">
    <source>
        <dbReference type="SAM" id="MobiDB-lite"/>
    </source>
</evidence>
<dbReference type="RefSeq" id="WP_131155172.1">
    <property type="nucleotide sequence ID" value="NZ_CP036402.1"/>
</dbReference>
<evidence type="ECO:0000313" key="5">
    <source>
        <dbReference type="Proteomes" id="UP000291469"/>
    </source>
</evidence>
<feature type="transmembrane region" description="Helical" evidence="2">
    <location>
        <begin position="41"/>
        <end position="63"/>
    </location>
</feature>
<keyword evidence="5" id="KW-1185">Reference proteome</keyword>
<feature type="region of interest" description="Disordered" evidence="1">
    <location>
        <begin position="1"/>
        <end position="35"/>
    </location>
</feature>
<protein>
    <recommendedName>
        <fullName evidence="3">LiaF transmembrane domain-containing protein</fullName>
    </recommendedName>
</protein>
<evidence type="ECO:0000256" key="2">
    <source>
        <dbReference type="SAM" id="Phobius"/>
    </source>
</evidence>
<dbReference type="EMBL" id="CP036402">
    <property type="protein sequence ID" value="QBI20175.1"/>
    <property type="molecule type" value="Genomic_DNA"/>
</dbReference>
<dbReference type="KEGG" id="erz:ER308_11775"/>
<feature type="transmembrane region" description="Helical" evidence="2">
    <location>
        <begin position="97"/>
        <end position="116"/>
    </location>
</feature>
<dbReference type="Proteomes" id="UP000291469">
    <property type="component" value="Chromosome"/>
</dbReference>
<gene>
    <name evidence="4" type="ORF">ER308_11775</name>
</gene>
<dbReference type="OrthoDB" id="4772576at2"/>
<dbReference type="AlphaFoldDB" id="A0A411YFY1"/>
<keyword evidence="2" id="KW-0472">Membrane</keyword>
<sequence length="253" mass="26399">MPIDPRPRDAERAPDPEPPDSARPAGTESIRPGRTREPLRVGPLLAGLVFIVLGGTLALGQLGVLDVDVWAAVRQLWPLVLVAVGGGMLLERRWLEGATITLIGLLLLGSTTGVTPGVGFELIVPILIIAVGIGIIAGAVRRPGGALGSTALFGGLEREVDPSEPAAHAVTAIFGGYEVRVADREPASGARLSALAVFGGVDIEVPESVPVRIIRRSGLFGSVESKVHEASHREVAYEIEASALFGGVEVTRR</sequence>
<reference evidence="4 5" key="1">
    <citation type="submission" date="2019-01" db="EMBL/GenBank/DDBJ databases">
        <title>Egibacter rhizosphaerae EGI 80759T.</title>
        <authorList>
            <person name="Chen D.-D."/>
            <person name="Tian Y."/>
            <person name="Jiao J.-Y."/>
            <person name="Zhang X.-T."/>
            <person name="Zhang Y.-G."/>
            <person name="Zhang Y."/>
            <person name="Xiao M."/>
            <person name="Shu W.-S."/>
            <person name="Li W.-J."/>
        </authorList>
    </citation>
    <scope>NUCLEOTIDE SEQUENCE [LARGE SCALE GENOMIC DNA]</scope>
    <source>
        <strain evidence="4 5">EGI 80759</strain>
    </source>
</reference>